<evidence type="ECO:0000256" key="6">
    <source>
        <dbReference type="ARBA" id="ARBA00022989"/>
    </source>
</evidence>
<dbReference type="Proteomes" id="UP000682134">
    <property type="component" value="Unassembled WGS sequence"/>
</dbReference>
<evidence type="ECO:0000256" key="7">
    <source>
        <dbReference type="ARBA" id="ARBA00023136"/>
    </source>
</evidence>
<evidence type="ECO:0000313" key="9">
    <source>
        <dbReference type="EMBL" id="MBP0725058.1"/>
    </source>
</evidence>
<feature type="transmembrane region" description="Helical" evidence="8">
    <location>
        <begin position="59"/>
        <end position="77"/>
    </location>
</feature>
<feature type="transmembrane region" description="Helical" evidence="8">
    <location>
        <begin position="6"/>
        <end position="21"/>
    </location>
</feature>
<gene>
    <name evidence="9" type="ORF">J5Y03_07615</name>
</gene>
<feature type="transmembrane region" description="Helical" evidence="8">
    <location>
        <begin position="28"/>
        <end position="47"/>
    </location>
</feature>
<feature type="transmembrane region" description="Helical" evidence="8">
    <location>
        <begin position="173"/>
        <end position="189"/>
    </location>
</feature>
<dbReference type="EMBL" id="JAGIYQ010000004">
    <property type="protein sequence ID" value="MBP0725058.1"/>
    <property type="molecule type" value="Genomic_DNA"/>
</dbReference>
<evidence type="ECO:0000256" key="5">
    <source>
        <dbReference type="ARBA" id="ARBA00022692"/>
    </source>
</evidence>
<reference evidence="9" key="1">
    <citation type="submission" date="2021-04" db="EMBL/GenBank/DDBJ databases">
        <title>Genome seq and assembly of Bacillus sp.</title>
        <authorList>
            <person name="Chhetri G."/>
        </authorList>
    </citation>
    <scope>NUCLEOTIDE SEQUENCE</scope>
    <source>
        <strain evidence="9">RG28</strain>
    </source>
</reference>
<dbReference type="RefSeq" id="WP_209404233.1">
    <property type="nucleotide sequence ID" value="NZ_JAGIYQ010000004.1"/>
</dbReference>
<feature type="transmembrane region" description="Helical" evidence="8">
    <location>
        <begin position="147"/>
        <end position="167"/>
    </location>
</feature>
<feature type="transmembrane region" description="Helical" evidence="8">
    <location>
        <begin position="89"/>
        <end position="110"/>
    </location>
</feature>
<keyword evidence="3" id="KW-0813">Transport</keyword>
<dbReference type="InterPro" id="IPR038523">
    <property type="entry name" value="AmiSUreI_transpt_sf"/>
</dbReference>
<organism evidence="9 10">
    <name type="scientific">Gottfriedia endophytica</name>
    <dbReference type="NCBI Taxonomy" id="2820819"/>
    <lineage>
        <taxon>Bacteria</taxon>
        <taxon>Bacillati</taxon>
        <taxon>Bacillota</taxon>
        <taxon>Bacilli</taxon>
        <taxon>Bacillales</taxon>
        <taxon>Bacillaceae</taxon>
        <taxon>Gottfriedia</taxon>
    </lineage>
</organism>
<dbReference type="AlphaFoldDB" id="A0A940SKB1"/>
<comment type="caution">
    <text evidence="9">The sequence shown here is derived from an EMBL/GenBank/DDBJ whole genome shotgun (WGS) entry which is preliminary data.</text>
</comment>
<protein>
    <submittedName>
        <fullName evidence="9">AmiS/UreI family transporter</fullName>
    </submittedName>
</protein>
<proteinExistence type="inferred from homology"/>
<accession>A0A940SKB1</accession>
<evidence type="ECO:0000256" key="4">
    <source>
        <dbReference type="ARBA" id="ARBA00022475"/>
    </source>
</evidence>
<sequence length="199" mass="22709">MSTIGLLFSGATLFLNSLVLLKKADAKAIAVFNLFVGLLQVIVPFYLLTTTPNNDPWAIFNTSAIFLFGFTYLYVGLTTLMNLNGNGLGWYSIWVSIMAVMYGLVYFIHFHDILNGVIWLMWAYLWYLFFASLVLNKKIDHHVGCVAFIQSWITLTIPAFLTLLGIWQNQYLIKAWYIILAISIGYFIVNEIKLKKIAK</sequence>
<comment type="similarity">
    <text evidence="2">Belongs to the AmiS/UreI family.</text>
</comment>
<dbReference type="InterPro" id="IPR003211">
    <property type="entry name" value="AmiSUreI_transpt"/>
</dbReference>
<keyword evidence="6 8" id="KW-1133">Transmembrane helix</keyword>
<dbReference type="Gene3D" id="1.25.40.600">
    <property type="match status" value="1"/>
</dbReference>
<keyword evidence="7 8" id="KW-0472">Membrane</keyword>
<comment type="subcellular location">
    <subcellularLocation>
        <location evidence="1">Cell membrane</location>
        <topology evidence="1">Multi-pass membrane protein</topology>
    </subcellularLocation>
</comment>
<keyword evidence="5 8" id="KW-0812">Transmembrane</keyword>
<keyword evidence="4" id="KW-1003">Cell membrane</keyword>
<evidence type="ECO:0000256" key="8">
    <source>
        <dbReference type="SAM" id="Phobius"/>
    </source>
</evidence>
<evidence type="ECO:0000256" key="3">
    <source>
        <dbReference type="ARBA" id="ARBA00022448"/>
    </source>
</evidence>
<evidence type="ECO:0000256" key="2">
    <source>
        <dbReference type="ARBA" id="ARBA00010068"/>
    </source>
</evidence>
<evidence type="ECO:0000256" key="1">
    <source>
        <dbReference type="ARBA" id="ARBA00004651"/>
    </source>
</evidence>
<evidence type="ECO:0000313" key="10">
    <source>
        <dbReference type="Proteomes" id="UP000682134"/>
    </source>
</evidence>
<name>A0A940SKB1_9BACI</name>
<dbReference type="Pfam" id="PF02293">
    <property type="entry name" value="AmiS_UreI"/>
    <property type="match status" value="1"/>
</dbReference>
<feature type="transmembrane region" description="Helical" evidence="8">
    <location>
        <begin position="116"/>
        <end position="135"/>
    </location>
</feature>
<dbReference type="GO" id="GO:0005886">
    <property type="term" value="C:plasma membrane"/>
    <property type="evidence" value="ECO:0007669"/>
    <property type="project" value="UniProtKB-SubCell"/>
</dbReference>
<dbReference type="CDD" id="cd13429">
    <property type="entry name" value="UreI_AmiS_like_2"/>
    <property type="match status" value="1"/>
</dbReference>
<keyword evidence="10" id="KW-1185">Reference proteome</keyword>